<keyword evidence="2" id="KW-0560">Oxidoreductase</keyword>
<keyword evidence="7" id="KW-1185">Reference proteome</keyword>
<proteinExistence type="predicted"/>
<dbReference type="Gene3D" id="3.60.130.10">
    <property type="entry name" value="Clavaminate synthase-like"/>
    <property type="match status" value="1"/>
</dbReference>
<feature type="domain" description="TauD/TfdA-like" evidence="5">
    <location>
        <begin position="8"/>
        <end position="299"/>
    </location>
</feature>
<comment type="cofactor">
    <cofactor evidence="1">
        <name>Fe(2+)</name>
        <dbReference type="ChEBI" id="CHEBI:29033"/>
    </cofactor>
</comment>
<gene>
    <name evidence="6" type="ORF">OWR29_06575</name>
</gene>
<evidence type="ECO:0000313" key="7">
    <source>
        <dbReference type="Proteomes" id="UP001151002"/>
    </source>
</evidence>
<keyword evidence="3" id="KW-0408">Iron</keyword>
<comment type="caution">
    <text evidence="6">The sequence shown here is derived from an EMBL/GenBank/DDBJ whole genome shotgun (WGS) entry which is preliminary data.</text>
</comment>
<evidence type="ECO:0000256" key="3">
    <source>
        <dbReference type="ARBA" id="ARBA00023004"/>
    </source>
</evidence>
<dbReference type="InterPro" id="IPR042098">
    <property type="entry name" value="TauD-like_sf"/>
</dbReference>
<accession>A0ABT4ATT6</accession>
<dbReference type="SUPFAM" id="SSF51197">
    <property type="entry name" value="Clavaminate synthase-like"/>
    <property type="match status" value="1"/>
</dbReference>
<dbReference type="Pfam" id="PF02668">
    <property type="entry name" value="TauD"/>
    <property type="match status" value="1"/>
</dbReference>
<dbReference type="InterPro" id="IPR050411">
    <property type="entry name" value="AlphaKG_dependent_hydroxylases"/>
</dbReference>
<dbReference type="RefSeq" id="WP_267561606.1">
    <property type="nucleotide sequence ID" value="NZ_JAPNTZ010000002.1"/>
</dbReference>
<evidence type="ECO:0000256" key="2">
    <source>
        <dbReference type="ARBA" id="ARBA00023002"/>
    </source>
</evidence>
<evidence type="ECO:0000256" key="1">
    <source>
        <dbReference type="ARBA" id="ARBA00001954"/>
    </source>
</evidence>
<protein>
    <submittedName>
        <fullName evidence="6">TauD/TfdA family dioxygenase</fullName>
    </submittedName>
</protein>
<dbReference type="PANTHER" id="PTHR10696:SF56">
    <property type="entry name" value="TAUD_TFDA-LIKE DOMAIN-CONTAINING PROTEIN"/>
    <property type="match status" value="1"/>
</dbReference>
<dbReference type="EMBL" id="JAPNTZ010000002">
    <property type="protein sequence ID" value="MCY1137658.1"/>
    <property type="molecule type" value="Genomic_DNA"/>
</dbReference>
<evidence type="ECO:0000256" key="4">
    <source>
        <dbReference type="ARBA" id="ARBA00023194"/>
    </source>
</evidence>
<reference evidence="6" key="1">
    <citation type="submission" date="2022-11" db="EMBL/GenBank/DDBJ databases">
        <authorList>
            <person name="Somphong A."/>
            <person name="Phongsopitanun W."/>
        </authorList>
    </citation>
    <scope>NUCLEOTIDE SEQUENCE</scope>
    <source>
        <strain evidence="6">Pm04-4</strain>
    </source>
</reference>
<evidence type="ECO:0000313" key="6">
    <source>
        <dbReference type="EMBL" id="MCY1137658.1"/>
    </source>
</evidence>
<dbReference type="GO" id="GO:0051213">
    <property type="term" value="F:dioxygenase activity"/>
    <property type="evidence" value="ECO:0007669"/>
    <property type="project" value="UniProtKB-KW"/>
</dbReference>
<sequence length="308" mass="35116">MSELPWTIESDGTPLSDVITARRAEIRERLVEHGAVLLRGFEVGDVDGFDGVVRALAGDPLTYTERSSPRSTIKGQVYTSTDYPPDEEIFLHNENSYQANWPLTLFFYCRQPPETQGATPLADVRRVYREIDPEVRAEFERRRWMLVRNFHGDFGTPWSEVFGTDDRDAVARYCAANGIDVEWRGRDGLRTRAIRNAVHFRPGRDEPRWFNHATFFHVSTLPKDLQEGLLAMFGQDDLPTNTYYGDGEPIPGDVLDHLRAAYRAATVRFDYRLDDVLVVDNMTAAHGREPFTGPRRIAVAMAEPHTDL</sequence>
<keyword evidence="6" id="KW-0223">Dioxygenase</keyword>
<dbReference type="PANTHER" id="PTHR10696">
    <property type="entry name" value="GAMMA-BUTYROBETAINE HYDROXYLASE-RELATED"/>
    <property type="match status" value="1"/>
</dbReference>
<keyword evidence="4" id="KW-0045">Antibiotic biosynthesis</keyword>
<organism evidence="6 7">
    <name type="scientific">Paractinoplanes pyxinae</name>
    <dbReference type="NCBI Taxonomy" id="2997416"/>
    <lineage>
        <taxon>Bacteria</taxon>
        <taxon>Bacillati</taxon>
        <taxon>Actinomycetota</taxon>
        <taxon>Actinomycetes</taxon>
        <taxon>Micromonosporales</taxon>
        <taxon>Micromonosporaceae</taxon>
        <taxon>Paractinoplanes</taxon>
    </lineage>
</organism>
<dbReference type="InterPro" id="IPR003819">
    <property type="entry name" value="TauD/TfdA-like"/>
</dbReference>
<name>A0ABT4ATT6_9ACTN</name>
<dbReference type="Proteomes" id="UP001151002">
    <property type="component" value="Unassembled WGS sequence"/>
</dbReference>
<evidence type="ECO:0000259" key="5">
    <source>
        <dbReference type="Pfam" id="PF02668"/>
    </source>
</evidence>